<keyword evidence="5 11" id="KW-0812">Transmembrane</keyword>
<evidence type="ECO:0000313" key="15">
    <source>
        <dbReference type="EMBL" id="TVY33476.1"/>
    </source>
</evidence>
<feature type="domain" description="ER membrane protein complex subunit 1 C-terminal" evidence="13">
    <location>
        <begin position="724"/>
        <end position="954"/>
    </location>
</feature>
<evidence type="ECO:0000256" key="5">
    <source>
        <dbReference type="ARBA" id="ARBA00022692"/>
    </source>
</evidence>
<protein>
    <recommendedName>
        <fullName evidence="4">ER membrane protein complex subunit 1</fullName>
    </recommendedName>
</protein>
<dbReference type="EMBL" id="QGMJ01000795">
    <property type="protein sequence ID" value="TVY33476.1"/>
    <property type="molecule type" value="Genomic_DNA"/>
</dbReference>
<evidence type="ECO:0000259" key="14">
    <source>
        <dbReference type="Pfam" id="PF25293"/>
    </source>
</evidence>
<evidence type="ECO:0000256" key="8">
    <source>
        <dbReference type="ARBA" id="ARBA00022989"/>
    </source>
</evidence>
<dbReference type="InterPro" id="IPR015943">
    <property type="entry name" value="WD40/YVTN_repeat-like_dom_sf"/>
</dbReference>
<proteinExistence type="inferred from homology"/>
<dbReference type="Pfam" id="PF25293">
    <property type="entry name" value="Beta-prop_EMC1_N"/>
    <property type="match status" value="1"/>
</dbReference>
<gene>
    <name evidence="15" type="primary">EMC1</name>
    <name evidence="15" type="ORF">LSUB1_G007127</name>
</gene>
<dbReference type="Proteomes" id="UP000462212">
    <property type="component" value="Unassembled WGS sequence"/>
</dbReference>
<dbReference type="SUPFAM" id="SSF50998">
    <property type="entry name" value="Quinoprotein alcohol dehydrogenase-like"/>
    <property type="match status" value="1"/>
</dbReference>
<keyword evidence="10" id="KW-0325">Glycoprotein</keyword>
<comment type="caution">
    <text evidence="15">The sequence shown here is derived from an EMBL/GenBank/DDBJ whole genome shotgun (WGS) entry which is preliminary data.</text>
</comment>
<comment type="subunit">
    <text evidence="3">Component of the ER membrane protein complex (EMC).</text>
</comment>
<evidence type="ECO:0000256" key="10">
    <source>
        <dbReference type="ARBA" id="ARBA00023180"/>
    </source>
</evidence>
<dbReference type="PANTHER" id="PTHR21573">
    <property type="entry name" value="ER MEMBRANE PROTEIN COMPLEX SUBUNIT 1"/>
    <property type="match status" value="1"/>
</dbReference>
<comment type="subcellular location">
    <subcellularLocation>
        <location evidence="1">Endoplasmic reticulum membrane</location>
        <topology evidence="1">Single-pass type I membrane protein</topology>
    </subcellularLocation>
</comment>
<keyword evidence="8 11" id="KW-1133">Transmembrane helix</keyword>
<evidence type="ECO:0000256" key="4">
    <source>
        <dbReference type="ARBA" id="ARBA00020824"/>
    </source>
</evidence>
<reference evidence="15 16" key="1">
    <citation type="submission" date="2018-05" db="EMBL/GenBank/DDBJ databases">
        <title>Genome sequencing and assembly of the regulated plant pathogen Lachnellula willkommii and related sister species for the development of diagnostic species identification markers.</title>
        <authorList>
            <person name="Giroux E."/>
            <person name="Bilodeau G."/>
        </authorList>
    </citation>
    <scope>NUCLEOTIDE SEQUENCE [LARGE SCALE GENOMIC DNA]</scope>
    <source>
        <strain evidence="15 16">CBS 197.66</strain>
    </source>
</reference>
<sequence length="957" mass="103656">MRLPINLLSLTLSILPSAFAIYSDEAYSIDYHHELLGLPLPHTTSSIGRGKMKRQHYLVWRQLLAGIVGNETGFLRPVEGENTVVSAIGSRVDSWDAMSGKEKWGNIFEGSVKDLEVIETAAGAEETKDVLALFEDEGKSILRRLKGESGNVAWEFEDMTGDVPLQVSTNVRSVFIVSLHGAWGGYNLKITALDPVTGKRTNEYTLSTKADVHSAEDVLLVGANSAAPIVAWTDKTLKNLKVNLLGKAGDMQSLPLKESDGPIVNVALHAPNLVQSQPHFLVHTHSSVSNRADVYHIDLASGSIKKAYELPKLPGQGAISTSSQEANVYFTRHTADEVVIVSSASHAILGRFPLEFESNHGSLLDGVSEVVQRDANTYAVRSALLTSSQDWVLVRNGKVGWVRPEGLSGAVAAEWAEIPESESLAQTLEAEAHSNPLSAYIHRVNRHVNDLQYLPGYLQDLPRRFLSSILPGDIVSPKPGVLVRDTFGFNKLVIVATQRGRVYGVDAGNQGSIVWSASAFEKPAGKTWDVKGIWVEHSKGTTTIRGADGEYVMFNTTSGNKIEAMNPGSWPATTSTAVVDSPSGKWLLPIGVDGNPGEVPNAWAPKENLVVKGSNGEIKGLKFEAGKENAQPVVTWTFKPALGQRIINVVSRPAHDPVASIGRVLGDRTVLYKYLNPNIVLVTSVSDEHSTASLYVIDTVSGDILYSISHEGVDTIQPIASVLTENWFTYSLWADVLPTTETLPASKGYQIFVSEMYESDVPNDRGPLGSAANSSSLEPSDIPNAGPALPFVATQSFLIPEAISHMSVTETRQGITTRQLICTIASSNAIIGIPRTLLDPRRPVGRDPTTAEMEEGVFRYQPYIEFDPKLVLTHKREVIGVKDVITSPAVLESTSLLFAYGIDIFGTRVAPSAAFDILGKGFNKLSLVGTVLALWAGVVVLAPMVRRKQINGRWMTS</sequence>
<accession>A0A8H8U6M8</accession>
<dbReference type="GO" id="GO:0072546">
    <property type="term" value="C:EMC complex"/>
    <property type="evidence" value="ECO:0007669"/>
    <property type="project" value="InterPro"/>
</dbReference>
<dbReference type="InterPro" id="IPR058545">
    <property type="entry name" value="Beta-prop_EMC1_1st"/>
</dbReference>
<organism evidence="15 16">
    <name type="scientific">Lachnellula subtilissima</name>
    <dbReference type="NCBI Taxonomy" id="602034"/>
    <lineage>
        <taxon>Eukaryota</taxon>
        <taxon>Fungi</taxon>
        <taxon>Dikarya</taxon>
        <taxon>Ascomycota</taxon>
        <taxon>Pezizomycotina</taxon>
        <taxon>Leotiomycetes</taxon>
        <taxon>Helotiales</taxon>
        <taxon>Lachnaceae</taxon>
        <taxon>Lachnellula</taxon>
    </lineage>
</organism>
<evidence type="ECO:0000313" key="16">
    <source>
        <dbReference type="Proteomes" id="UP000462212"/>
    </source>
</evidence>
<feature type="transmembrane region" description="Helical" evidence="11">
    <location>
        <begin position="925"/>
        <end position="945"/>
    </location>
</feature>
<feature type="signal peptide" evidence="12">
    <location>
        <begin position="1"/>
        <end position="20"/>
    </location>
</feature>
<dbReference type="OrthoDB" id="28092at2759"/>
<dbReference type="GO" id="GO:0034975">
    <property type="term" value="P:protein folding in endoplasmic reticulum"/>
    <property type="evidence" value="ECO:0007669"/>
    <property type="project" value="TreeGrafter"/>
</dbReference>
<dbReference type="Pfam" id="PF07774">
    <property type="entry name" value="EMC1_C"/>
    <property type="match status" value="1"/>
</dbReference>
<evidence type="ECO:0000256" key="3">
    <source>
        <dbReference type="ARBA" id="ARBA00011276"/>
    </source>
</evidence>
<dbReference type="InterPro" id="IPR026895">
    <property type="entry name" value="EMC1"/>
</dbReference>
<dbReference type="InterPro" id="IPR011047">
    <property type="entry name" value="Quinoprotein_ADH-like_sf"/>
</dbReference>
<name>A0A8H8U6M8_9HELO</name>
<dbReference type="PANTHER" id="PTHR21573:SF0">
    <property type="entry name" value="ER MEMBRANE PROTEIN COMPLEX SUBUNIT 1"/>
    <property type="match status" value="1"/>
</dbReference>
<evidence type="ECO:0000256" key="11">
    <source>
        <dbReference type="SAM" id="Phobius"/>
    </source>
</evidence>
<dbReference type="AlphaFoldDB" id="A0A8H8U6M8"/>
<evidence type="ECO:0000256" key="2">
    <source>
        <dbReference type="ARBA" id="ARBA00007904"/>
    </source>
</evidence>
<evidence type="ECO:0000256" key="12">
    <source>
        <dbReference type="SAM" id="SignalP"/>
    </source>
</evidence>
<evidence type="ECO:0000256" key="6">
    <source>
        <dbReference type="ARBA" id="ARBA00022729"/>
    </source>
</evidence>
<keyword evidence="16" id="KW-1185">Reference proteome</keyword>
<evidence type="ECO:0000256" key="9">
    <source>
        <dbReference type="ARBA" id="ARBA00023136"/>
    </source>
</evidence>
<keyword evidence="6 12" id="KW-0732">Signal</keyword>
<keyword evidence="7" id="KW-0256">Endoplasmic reticulum</keyword>
<comment type="similarity">
    <text evidence="2">Belongs to the EMC1 family.</text>
</comment>
<keyword evidence="9 11" id="KW-0472">Membrane</keyword>
<feature type="chain" id="PRO_5034742707" description="ER membrane protein complex subunit 1" evidence="12">
    <location>
        <begin position="21"/>
        <end position="957"/>
    </location>
</feature>
<evidence type="ECO:0000259" key="13">
    <source>
        <dbReference type="Pfam" id="PF07774"/>
    </source>
</evidence>
<feature type="domain" description="EMC1 first beta-propeller" evidence="14">
    <location>
        <begin position="58"/>
        <end position="405"/>
    </location>
</feature>
<evidence type="ECO:0000256" key="7">
    <source>
        <dbReference type="ARBA" id="ARBA00022824"/>
    </source>
</evidence>
<evidence type="ECO:0000256" key="1">
    <source>
        <dbReference type="ARBA" id="ARBA00004115"/>
    </source>
</evidence>
<dbReference type="Gene3D" id="2.130.10.10">
    <property type="entry name" value="YVTN repeat-like/Quinoprotein amine dehydrogenase"/>
    <property type="match status" value="1"/>
</dbReference>
<dbReference type="InterPro" id="IPR011678">
    <property type="entry name" value="EMC1_C"/>
</dbReference>